<dbReference type="Proteomes" id="UP000613840">
    <property type="component" value="Unassembled WGS sequence"/>
</dbReference>
<protein>
    <submittedName>
        <fullName evidence="1">Uncharacterized protein</fullName>
    </submittedName>
</protein>
<proteinExistence type="predicted"/>
<keyword evidence="2" id="KW-1185">Reference proteome</keyword>
<comment type="caution">
    <text evidence="1">The sequence shown here is derived from an EMBL/GenBank/DDBJ whole genome shotgun (WGS) entry which is preliminary data.</text>
</comment>
<reference evidence="1" key="1">
    <citation type="journal article" date="2014" name="Int. J. Syst. Evol. Microbiol.">
        <title>Complete genome sequence of Corynebacterium casei LMG S-19264T (=DSM 44701T), isolated from a smear-ripened cheese.</title>
        <authorList>
            <consortium name="US DOE Joint Genome Institute (JGI-PGF)"/>
            <person name="Walter F."/>
            <person name="Albersmeier A."/>
            <person name="Kalinowski J."/>
            <person name="Ruckert C."/>
        </authorList>
    </citation>
    <scope>NUCLEOTIDE SEQUENCE</scope>
    <source>
        <strain evidence="1">CGMCC 4.7306</strain>
    </source>
</reference>
<evidence type="ECO:0000313" key="2">
    <source>
        <dbReference type="Proteomes" id="UP000613840"/>
    </source>
</evidence>
<evidence type="ECO:0000313" key="1">
    <source>
        <dbReference type="EMBL" id="GGL71894.1"/>
    </source>
</evidence>
<accession>A0A917SEE8</accession>
<organism evidence="1 2">
    <name type="scientific">Microlunatus endophyticus</name>
    <dbReference type="NCBI Taxonomy" id="1716077"/>
    <lineage>
        <taxon>Bacteria</taxon>
        <taxon>Bacillati</taxon>
        <taxon>Actinomycetota</taxon>
        <taxon>Actinomycetes</taxon>
        <taxon>Propionibacteriales</taxon>
        <taxon>Propionibacteriaceae</taxon>
        <taxon>Microlunatus</taxon>
    </lineage>
</organism>
<reference evidence="1" key="2">
    <citation type="submission" date="2020-09" db="EMBL/GenBank/DDBJ databases">
        <authorList>
            <person name="Sun Q."/>
            <person name="Zhou Y."/>
        </authorList>
    </citation>
    <scope>NUCLEOTIDE SEQUENCE</scope>
    <source>
        <strain evidence="1">CGMCC 4.7306</strain>
    </source>
</reference>
<dbReference type="RefSeq" id="WP_188896439.1">
    <property type="nucleotide sequence ID" value="NZ_BMMZ01000008.1"/>
</dbReference>
<gene>
    <name evidence="1" type="ORF">GCM10011575_32770</name>
</gene>
<sequence length="389" mass="43156">MARWSPTDLTAIVDQACTRLRADDGRLWGHQPAPRWILVDEDVWWLTEPEGGATASGRMWAHDADPHAAVANTAVEWHGRDWAMIELGTDLPTVPLLLHEAFHAFWQPEWGWVTPAGGGDTSLSQPVGRAAVITELRAWGSYLETGDPAVGRGARSIRDWRLDQLSDAERERQDYFDLWEGIPEYSALRWDRTPTGEVADLARSGPRGGSWFRSLCYTTGPVLGYVLDHFDPGWRLGLRAAGSLSSMINSAVPPTESGAADLLDAYGYAETLHAEESAHVAWSIEDRVLRDRFATMLWIPNPGSVTFDPREVRHWDLGTFYRILSVHTDDLRLIVEDGAIVTANWSWIGLPAPESYDGSALTVTGPGWRMESMSPVHEHGVVLSSEAPE</sequence>
<name>A0A917SEE8_9ACTN</name>
<dbReference type="EMBL" id="BMMZ01000008">
    <property type="protein sequence ID" value="GGL71894.1"/>
    <property type="molecule type" value="Genomic_DNA"/>
</dbReference>
<dbReference type="AlphaFoldDB" id="A0A917SEE8"/>